<keyword evidence="3" id="KW-0274">FAD</keyword>
<dbReference type="RefSeq" id="WP_377760283.1">
    <property type="nucleotide sequence ID" value="NZ_JBHRXY010000003.1"/>
</dbReference>
<evidence type="ECO:0000259" key="5">
    <source>
        <dbReference type="Pfam" id="PF07992"/>
    </source>
</evidence>
<dbReference type="Pfam" id="PF07992">
    <property type="entry name" value="Pyr_redox_2"/>
    <property type="match status" value="1"/>
</dbReference>
<gene>
    <name evidence="7" type="ORF">ACFOM8_06145</name>
</gene>
<dbReference type="InterPro" id="IPR028202">
    <property type="entry name" value="Reductase_C"/>
</dbReference>
<dbReference type="InterPro" id="IPR016156">
    <property type="entry name" value="FAD/NAD-linked_Rdtase_dimer_sf"/>
</dbReference>
<keyword evidence="8" id="KW-1185">Reference proteome</keyword>
<feature type="domain" description="Reductase C-terminal" evidence="6">
    <location>
        <begin position="324"/>
        <end position="407"/>
    </location>
</feature>
<keyword evidence="4" id="KW-0560">Oxidoreductase</keyword>
<keyword evidence="2" id="KW-0285">Flavoprotein</keyword>
<dbReference type="EMBL" id="JBHRXY010000003">
    <property type="protein sequence ID" value="MFC3629023.1"/>
    <property type="molecule type" value="Genomic_DNA"/>
</dbReference>
<evidence type="ECO:0000313" key="8">
    <source>
        <dbReference type="Proteomes" id="UP001595539"/>
    </source>
</evidence>
<dbReference type="InterPro" id="IPR023753">
    <property type="entry name" value="FAD/NAD-binding_dom"/>
</dbReference>
<comment type="cofactor">
    <cofactor evidence="1">
        <name>FAD</name>
        <dbReference type="ChEBI" id="CHEBI:57692"/>
    </cofactor>
</comment>
<comment type="caution">
    <text evidence="7">The sequence shown here is derived from an EMBL/GenBank/DDBJ whole genome shotgun (WGS) entry which is preliminary data.</text>
</comment>
<dbReference type="PANTHER" id="PTHR43557:SF2">
    <property type="entry name" value="RIESKE DOMAIN-CONTAINING PROTEIN-RELATED"/>
    <property type="match status" value="1"/>
</dbReference>
<evidence type="ECO:0000256" key="3">
    <source>
        <dbReference type="ARBA" id="ARBA00022827"/>
    </source>
</evidence>
<dbReference type="Pfam" id="PF14759">
    <property type="entry name" value="Reductase_C"/>
    <property type="match status" value="1"/>
</dbReference>
<reference evidence="8" key="1">
    <citation type="journal article" date="2019" name="Int. J. Syst. Evol. Microbiol.">
        <title>The Global Catalogue of Microorganisms (GCM) 10K type strain sequencing project: providing services to taxonomists for standard genome sequencing and annotation.</title>
        <authorList>
            <consortium name="The Broad Institute Genomics Platform"/>
            <consortium name="The Broad Institute Genome Sequencing Center for Infectious Disease"/>
            <person name="Wu L."/>
            <person name="Ma J."/>
        </authorList>
    </citation>
    <scope>NUCLEOTIDE SEQUENCE [LARGE SCALE GENOMIC DNA]</scope>
    <source>
        <strain evidence="8">KCTC 42473</strain>
    </source>
</reference>
<evidence type="ECO:0000256" key="4">
    <source>
        <dbReference type="ARBA" id="ARBA00023002"/>
    </source>
</evidence>
<dbReference type="Proteomes" id="UP001595539">
    <property type="component" value="Unassembled WGS sequence"/>
</dbReference>
<dbReference type="InterPro" id="IPR036188">
    <property type="entry name" value="FAD/NAD-bd_sf"/>
</dbReference>
<evidence type="ECO:0000259" key="6">
    <source>
        <dbReference type="Pfam" id="PF14759"/>
    </source>
</evidence>
<feature type="domain" description="FAD/NAD(P)-binding" evidence="5">
    <location>
        <begin position="1"/>
        <end position="305"/>
    </location>
</feature>
<proteinExistence type="predicted"/>
<name>A0ABV7U1T0_9RHOB</name>
<protein>
    <submittedName>
        <fullName evidence="7">NAD(P)/FAD-dependent oxidoreductase</fullName>
    </submittedName>
</protein>
<dbReference type="PANTHER" id="PTHR43557">
    <property type="entry name" value="APOPTOSIS-INDUCING FACTOR 1"/>
    <property type="match status" value="1"/>
</dbReference>
<sequence length="408" mass="42477">MKIVIVGAGQAAASLAARLRAKGHGGEIVLIGAEPVPPYQRPPLSKAYLLGQMGLDRLVLRGADWWDDQRIALRLGETALIVDPVRRVVVTDKGEVAYDALALTAGAQARRLPAAMGGDLPGVHVIRTLADVDALAPAMQPGRPLIVIGGGYIGLEAAAVARKLDMAVTLIEAAPRILGRVAAAQTADMIRALHRAHGVEILEGTGISHIAGTDRATGVALNDGRELPADLIVTGIGVLPETALAQTAGLALDNGIATDALGRTSDPAIWAAGDCASFPWAGPGADPCADGRLRLESVGNAIDMAEAVADNILGADKPYRPKPWFWSDQFDAKLQIAGLGIGHDRIATRPGDGQHGGSVWYFRDGRLIAVDALNDARAFMIGKRLIEAGRSPDPAAISTTTDLKALLA</sequence>
<dbReference type="InterPro" id="IPR050446">
    <property type="entry name" value="FAD-oxidoreductase/Apoptosis"/>
</dbReference>
<dbReference type="PRINTS" id="PR00368">
    <property type="entry name" value="FADPNR"/>
</dbReference>
<dbReference type="SUPFAM" id="SSF55424">
    <property type="entry name" value="FAD/NAD-linked reductases, dimerisation (C-terminal) domain"/>
    <property type="match status" value="1"/>
</dbReference>
<evidence type="ECO:0000256" key="1">
    <source>
        <dbReference type="ARBA" id="ARBA00001974"/>
    </source>
</evidence>
<evidence type="ECO:0000256" key="2">
    <source>
        <dbReference type="ARBA" id="ARBA00022630"/>
    </source>
</evidence>
<dbReference type="SUPFAM" id="SSF51905">
    <property type="entry name" value="FAD/NAD(P)-binding domain"/>
    <property type="match status" value="2"/>
</dbReference>
<dbReference type="Gene3D" id="3.50.50.60">
    <property type="entry name" value="FAD/NAD(P)-binding domain"/>
    <property type="match status" value="2"/>
</dbReference>
<dbReference type="PRINTS" id="PR00411">
    <property type="entry name" value="PNDRDTASEI"/>
</dbReference>
<accession>A0ABV7U1T0</accession>
<organism evidence="7 8">
    <name type="scientific">Paracoccus angustae</name>
    <dbReference type="NCBI Taxonomy" id="1671480"/>
    <lineage>
        <taxon>Bacteria</taxon>
        <taxon>Pseudomonadati</taxon>
        <taxon>Pseudomonadota</taxon>
        <taxon>Alphaproteobacteria</taxon>
        <taxon>Rhodobacterales</taxon>
        <taxon>Paracoccaceae</taxon>
        <taxon>Paracoccus</taxon>
    </lineage>
</organism>
<evidence type="ECO:0000313" key="7">
    <source>
        <dbReference type="EMBL" id="MFC3629023.1"/>
    </source>
</evidence>
<dbReference type="Gene3D" id="3.30.390.30">
    <property type="match status" value="1"/>
</dbReference>